<name>A0A564ZL40_9BACT</name>
<sequence length="24" mass="2848">MVPEGLYYTKAHEWVKVEADRGRI</sequence>
<dbReference type="EMBL" id="CABIKM010000042">
    <property type="protein sequence ID" value="VUZ86049.1"/>
    <property type="molecule type" value="Genomic_DNA"/>
</dbReference>
<evidence type="ECO:0000313" key="1">
    <source>
        <dbReference type="EMBL" id="VUZ86049.1"/>
    </source>
</evidence>
<proteinExistence type="predicted"/>
<accession>A0A564ZL40</accession>
<evidence type="ECO:0000313" key="2">
    <source>
        <dbReference type="Proteomes" id="UP000334340"/>
    </source>
</evidence>
<feature type="non-terminal residue" evidence="1">
    <location>
        <position position="24"/>
    </location>
</feature>
<protein>
    <submittedName>
        <fullName evidence="1">Glycine cleavage system protein H</fullName>
    </submittedName>
</protein>
<organism evidence="1 2">
    <name type="scientific">Candidatus Methylomirabilis lanthanidiphila</name>
    <dbReference type="NCBI Taxonomy" id="2211376"/>
    <lineage>
        <taxon>Bacteria</taxon>
        <taxon>Candidatus Methylomirabilota</taxon>
        <taxon>Candidatus Methylomirabilia</taxon>
        <taxon>Candidatus Methylomirabilales</taxon>
        <taxon>Candidatus Methylomirabilaceae</taxon>
        <taxon>Candidatus Methylomirabilis</taxon>
    </lineage>
</organism>
<keyword evidence="2" id="KW-1185">Reference proteome</keyword>
<dbReference type="Proteomes" id="UP000334340">
    <property type="component" value="Unassembled WGS sequence"/>
</dbReference>
<reference evidence="1 2" key="1">
    <citation type="submission" date="2019-07" db="EMBL/GenBank/DDBJ databases">
        <authorList>
            <person name="Cremers G."/>
        </authorList>
    </citation>
    <scope>NUCLEOTIDE SEQUENCE [LARGE SCALE GENOMIC DNA]</scope>
</reference>
<gene>
    <name evidence="1" type="ORF">MELA_02443</name>
</gene>
<dbReference type="AlphaFoldDB" id="A0A564ZL40"/>